<evidence type="ECO:0000313" key="2">
    <source>
        <dbReference type="Proteomes" id="UP001589568"/>
    </source>
</evidence>
<proteinExistence type="predicted"/>
<evidence type="ECO:0008006" key="3">
    <source>
        <dbReference type="Google" id="ProtNLM"/>
    </source>
</evidence>
<sequence>MNASVRVLAADHLRPLARDLLTAASVPHDTASAVAEPLVEADLAGHGPHGARRVKPYLDRVETASSPRRDRAIVRGAVPEEVVPGEPEARTRAERLVTECAARREPVRADRHTAFYASRESKDIDIAAFDPLKE</sequence>
<dbReference type="Proteomes" id="UP001589568">
    <property type="component" value="Unassembled WGS sequence"/>
</dbReference>
<dbReference type="InterPro" id="IPR036111">
    <property type="entry name" value="Mal/L-sulfo/L-lacto_DH-like_sf"/>
</dbReference>
<evidence type="ECO:0000313" key="1">
    <source>
        <dbReference type="EMBL" id="MFB9471815.1"/>
    </source>
</evidence>
<accession>A0ABV5NNF9</accession>
<reference evidence="1 2" key="1">
    <citation type="submission" date="2024-09" db="EMBL/GenBank/DDBJ databases">
        <authorList>
            <person name="Sun Q."/>
            <person name="Mori K."/>
        </authorList>
    </citation>
    <scope>NUCLEOTIDE SEQUENCE [LARGE SCALE GENOMIC DNA]</scope>
    <source>
        <strain evidence="1 2">JCM 3324</strain>
    </source>
</reference>
<gene>
    <name evidence="1" type="ORF">ACFFR3_20025</name>
</gene>
<protein>
    <recommendedName>
        <fullName evidence="3">Ldh family oxidoreductase</fullName>
    </recommendedName>
</protein>
<organism evidence="1 2">
    <name type="scientific">Nonomuraea salmonea</name>
    <dbReference type="NCBI Taxonomy" id="46181"/>
    <lineage>
        <taxon>Bacteria</taxon>
        <taxon>Bacillati</taxon>
        <taxon>Actinomycetota</taxon>
        <taxon>Actinomycetes</taxon>
        <taxon>Streptosporangiales</taxon>
        <taxon>Streptosporangiaceae</taxon>
        <taxon>Nonomuraea</taxon>
    </lineage>
</organism>
<dbReference type="SUPFAM" id="SSF89733">
    <property type="entry name" value="L-sulfolactate dehydrogenase-like"/>
    <property type="match status" value="1"/>
</dbReference>
<dbReference type="EMBL" id="JBHMCF010000019">
    <property type="protein sequence ID" value="MFB9471815.1"/>
    <property type="molecule type" value="Genomic_DNA"/>
</dbReference>
<dbReference type="Pfam" id="PF02615">
    <property type="entry name" value="Ldh_2"/>
    <property type="match status" value="1"/>
</dbReference>
<dbReference type="InterPro" id="IPR003767">
    <property type="entry name" value="Malate/L-lactate_DH-like"/>
</dbReference>
<comment type="caution">
    <text evidence="1">The sequence shown here is derived from an EMBL/GenBank/DDBJ whole genome shotgun (WGS) entry which is preliminary data.</text>
</comment>
<dbReference type="RefSeq" id="WP_379483614.1">
    <property type="nucleotide sequence ID" value="NZ_JBHMCF010000019.1"/>
</dbReference>
<dbReference type="InterPro" id="IPR043144">
    <property type="entry name" value="Mal/L-sulf/L-lact_DH-like_ah"/>
</dbReference>
<keyword evidence="2" id="KW-1185">Reference proteome</keyword>
<name>A0ABV5NNF9_9ACTN</name>
<dbReference type="Gene3D" id="1.10.1530.10">
    <property type="match status" value="1"/>
</dbReference>